<organism evidence="2">
    <name type="scientific">bioreactor metagenome</name>
    <dbReference type="NCBI Taxonomy" id="1076179"/>
    <lineage>
        <taxon>unclassified sequences</taxon>
        <taxon>metagenomes</taxon>
        <taxon>ecological metagenomes</taxon>
    </lineage>
</organism>
<dbReference type="InterPro" id="IPR007694">
    <property type="entry name" value="DNA_helicase_DnaB-like_C"/>
</dbReference>
<keyword evidence="2" id="KW-0547">Nucleotide-binding</keyword>
<sequence length="55" mass="6490">MFLYRDEYYNPETTDKPNICEVNIAKQRSGPTGSIELTWLGKYTRFVDKSRLSEK</sequence>
<name>A0A645HMA2_9ZZZZ</name>
<protein>
    <submittedName>
        <fullName evidence="2">Replicative DNA helicase</fullName>
        <ecNumber evidence="2">3.6.4.12</ecNumber>
    </submittedName>
</protein>
<evidence type="ECO:0000259" key="1">
    <source>
        <dbReference type="PROSITE" id="PS51199"/>
    </source>
</evidence>
<feature type="domain" description="SF4 helicase" evidence="1">
    <location>
        <begin position="1"/>
        <end position="53"/>
    </location>
</feature>
<keyword evidence="2" id="KW-0378">Hydrolase</keyword>
<proteinExistence type="predicted"/>
<dbReference type="Pfam" id="PF03796">
    <property type="entry name" value="DnaB_C"/>
    <property type="match status" value="1"/>
</dbReference>
<gene>
    <name evidence="2" type="primary">dnaB_20</name>
    <name evidence="2" type="ORF">SDC9_187474</name>
</gene>
<dbReference type="InterPro" id="IPR027417">
    <property type="entry name" value="P-loop_NTPase"/>
</dbReference>
<dbReference type="EC" id="3.6.4.12" evidence="2"/>
<comment type="caution">
    <text evidence="2">The sequence shown here is derived from an EMBL/GenBank/DDBJ whole genome shotgun (WGS) entry which is preliminary data.</text>
</comment>
<evidence type="ECO:0000313" key="2">
    <source>
        <dbReference type="EMBL" id="MPN39940.1"/>
    </source>
</evidence>
<reference evidence="2" key="1">
    <citation type="submission" date="2019-08" db="EMBL/GenBank/DDBJ databases">
        <authorList>
            <person name="Kucharzyk K."/>
            <person name="Murdoch R.W."/>
            <person name="Higgins S."/>
            <person name="Loffler F."/>
        </authorList>
    </citation>
    <scope>NUCLEOTIDE SEQUENCE</scope>
</reference>
<dbReference type="GO" id="GO:0003678">
    <property type="term" value="F:DNA helicase activity"/>
    <property type="evidence" value="ECO:0007669"/>
    <property type="project" value="UniProtKB-EC"/>
</dbReference>
<keyword evidence="2" id="KW-0067">ATP-binding</keyword>
<keyword evidence="2" id="KW-0347">Helicase</keyword>
<dbReference type="PROSITE" id="PS51199">
    <property type="entry name" value="SF4_HELICASE"/>
    <property type="match status" value="1"/>
</dbReference>
<dbReference type="EMBL" id="VSSQ01096056">
    <property type="protein sequence ID" value="MPN39940.1"/>
    <property type="molecule type" value="Genomic_DNA"/>
</dbReference>
<dbReference type="GO" id="GO:0006260">
    <property type="term" value="P:DNA replication"/>
    <property type="evidence" value="ECO:0007669"/>
    <property type="project" value="InterPro"/>
</dbReference>
<dbReference type="GO" id="GO:0005524">
    <property type="term" value="F:ATP binding"/>
    <property type="evidence" value="ECO:0007669"/>
    <property type="project" value="InterPro"/>
</dbReference>
<dbReference type="AlphaFoldDB" id="A0A645HMA2"/>
<accession>A0A645HMA2</accession>
<dbReference type="Gene3D" id="3.40.50.300">
    <property type="entry name" value="P-loop containing nucleotide triphosphate hydrolases"/>
    <property type="match status" value="1"/>
</dbReference>
<dbReference type="GO" id="GO:0016787">
    <property type="term" value="F:hydrolase activity"/>
    <property type="evidence" value="ECO:0007669"/>
    <property type="project" value="UniProtKB-KW"/>
</dbReference>